<proteinExistence type="predicted"/>
<feature type="region of interest" description="Disordered" evidence="1">
    <location>
        <begin position="59"/>
        <end position="93"/>
    </location>
</feature>
<feature type="non-terminal residue" evidence="2">
    <location>
        <position position="1"/>
    </location>
</feature>
<organism evidence="2">
    <name type="scientific">marine sediment metagenome</name>
    <dbReference type="NCBI Taxonomy" id="412755"/>
    <lineage>
        <taxon>unclassified sequences</taxon>
        <taxon>metagenomes</taxon>
        <taxon>ecological metagenomes</taxon>
    </lineage>
</organism>
<comment type="caution">
    <text evidence="2">The sequence shown here is derived from an EMBL/GenBank/DDBJ whole genome shotgun (WGS) entry which is preliminary data.</text>
</comment>
<evidence type="ECO:0000256" key="1">
    <source>
        <dbReference type="SAM" id="MobiDB-lite"/>
    </source>
</evidence>
<name>X1ERP5_9ZZZZ</name>
<sequence>LELKNVYDVTKLKTEIHPTLSLSEIEEQQYLNPSKVVKKFAHRKSKGVTDLQLLEEERPRKAVQKKRKTATSKTKKVTGKGVRTKSMVLRRKT</sequence>
<dbReference type="EMBL" id="BARU01009363">
    <property type="protein sequence ID" value="GAH36046.1"/>
    <property type="molecule type" value="Genomic_DNA"/>
</dbReference>
<evidence type="ECO:0000313" key="2">
    <source>
        <dbReference type="EMBL" id="GAH36046.1"/>
    </source>
</evidence>
<reference evidence="2" key="1">
    <citation type="journal article" date="2014" name="Front. Microbiol.">
        <title>High frequency of phylogenetically diverse reductive dehalogenase-homologous genes in deep subseafloor sedimentary metagenomes.</title>
        <authorList>
            <person name="Kawai M."/>
            <person name="Futagami T."/>
            <person name="Toyoda A."/>
            <person name="Takaki Y."/>
            <person name="Nishi S."/>
            <person name="Hori S."/>
            <person name="Arai W."/>
            <person name="Tsubouchi T."/>
            <person name="Morono Y."/>
            <person name="Uchiyama I."/>
            <person name="Ito T."/>
            <person name="Fujiyama A."/>
            <person name="Inagaki F."/>
            <person name="Takami H."/>
        </authorList>
    </citation>
    <scope>NUCLEOTIDE SEQUENCE</scope>
    <source>
        <strain evidence="2">Expedition CK06-06</strain>
    </source>
</reference>
<feature type="compositionally biased region" description="Basic residues" evidence="1">
    <location>
        <begin position="61"/>
        <end position="78"/>
    </location>
</feature>
<dbReference type="AlphaFoldDB" id="X1ERP5"/>
<accession>X1ERP5</accession>
<protein>
    <submittedName>
        <fullName evidence="2">Uncharacterized protein</fullName>
    </submittedName>
</protein>
<gene>
    <name evidence="2" type="ORF">S03H2_18082</name>
</gene>